<protein>
    <submittedName>
        <fullName evidence="4">Vegetative incompatibility protein HET-E-1</fullName>
    </submittedName>
</protein>
<evidence type="ECO:0000256" key="1">
    <source>
        <dbReference type="SAM" id="MobiDB-lite"/>
    </source>
</evidence>
<accession>A0AAN7C618</accession>
<feature type="compositionally biased region" description="Polar residues" evidence="1">
    <location>
        <begin position="344"/>
        <end position="362"/>
    </location>
</feature>
<evidence type="ECO:0000313" key="4">
    <source>
        <dbReference type="EMBL" id="KAK4235402.1"/>
    </source>
</evidence>
<dbReference type="Proteomes" id="UP001303760">
    <property type="component" value="Unassembled WGS sequence"/>
</dbReference>
<reference evidence="4" key="2">
    <citation type="submission" date="2023-05" db="EMBL/GenBank/DDBJ databases">
        <authorList>
            <consortium name="Lawrence Berkeley National Laboratory"/>
            <person name="Steindorff A."/>
            <person name="Hensen N."/>
            <person name="Bonometti L."/>
            <person name="Westerberg I."/>
            <person name="Brannstrom I.O."/>
            <person name="Guillou S."/>
            <person name="Cros-Aarteil S."/>
            <person name="Calhoun S."/>
            <person name="Haridas S."/>
            <person name="Kuo A."/>
            <person name="Mondo S."/>
            <person name="Pangilinan J."/>
            <person name="Riley R."/>
            <person name="Labutti K."/>
            <person name="Andreopoulos B."/>
            <person name="Lipzen A."/>
            <person name="Chen C."/>
            <person name="Yanf M."/>
            <person name="Daum C."/>
            <person name="Ng V."/>
            <person name="Clum A."/>
            <person name="Ohm R."/>
            <person name="Martin F."/>
            <person name="Silar P."/>
            <person name="Natvig D."/>
            <person name="Lalanne C."/>
            <person name="Gautier V."/>
            <person name="Ament-Velasquez S.L."/>
            <person name="Kruys A."/>
            <person name="Hutchinson M.I."/>
            <person name="Powell A.J."/>
            <person name="Barry K."/>
            <person name="Miller A.N."/>
            <person name="Grigoriev I.V."/>
            <person name="Debuchy R."/>
            <person name="Gladieux P."/>
            <person name="Thoren M.H."/>
            <person name="Johannesson H."/>
        </authorList>
    </citation>
    <scope>NUCLEOTIDE SEQUENCE</scope>
    <source>
        <strain evidence="4">CBS 532.94</strain>
    </source>
</reference>
<dbReference type="PANTHER" id="PTHR10622">
    <property type="entry name" value="HET DOMAIN-CONTAINING PROTEIN"/>
    <property type="match status" value="1"/>
</dbReference>
<keyword evidence="5" id="KW-1185">Reference proteome</keyword>
<dbReference type="InterPro" id="IPR010730">
    <property type="entry name" value="HET"/>
</dbReference>
<evidence type="ECO:0000259" key="2">
    <source>
        <dbReference type="Pfam" id="PF06985"/>
    </source>
</evidence>
<sequence>MRLLKTRDLDFEEFENDQNRPPYAILSHTWEADEVTFAHHVSRQDPSKAGYAKIRGCCRFAESEGFNYVWIDSCCIDKSSSAELSEAINSMFQWYRNAAICYAYLSDVHVLEDPAGEMPAFSASRWFTRGWTLQELLAPAELVFLASDWTEIGTKTSLARTVSRITRIDEKVLMEGNWAGYSVAQKMSWAAGRETTRPEDEAYCLMGLFDVNMPLLYGEGRKAFLRLQQEILRVSDDQSIFAWWYHNKGEPTALQTSGLMASSPNLFRHAPRVQRLHFDASHESIFEVVNQLVRMTLPVIDQVRGLKLLSLPTQPPTHHILEVQSDNHEGKAMEDGISAPLFHQSGSERGSTPTPESDTESLVATTPISLMGPADWWFYIYEPVVIVPLRCHIDGNQLGILLSRGPVGHFGPKTLLRVHRPSLVTLNRTLASDLWMPVTKYGSISGHSRLDTIGSRQPQPFRWPEIRVAGLLSNGYVVDDYYMMGWVFDKTRSAYIPDLGAQTKVFKPFVLAFHKTRNDAAHPVFAFNIIQHERDSLRCHVEIYSDDMSRILEYDKYSFDLGQMRRAQVSLGNGSGVVAVYREATTGAFVSLSIEPLANNRFLVEVLATEEQTAVPQRPKNEDFVGAYTSRKVKDVGAQRPGDD</sequence>
<dbReference type="PANTHER" id="PTHR10622:SF10">
    <property type="entry name" value="HET DOMAIN-CONTAINING PROTEIN"/>
    <property type="match status" value="1"/>
</dbReference>
<dbReference type="Pfam" id="PF06985">
    <property type="entry name" value="HET"/>
    <property type="match status" value="1"/>
</dbReference>
<comment type="caution">
    <text evidence="4">The sequence shown here is derived from an EMBL/GenBank/DDBJ whole genome shotgun (WGS) entry which is preliminary data.</text>
</comment>
<gene>
    <name evidence="4" type="ORF">C8A03DRAFT_46470</name>
</gene>
<evidence type="ECO:0000313" key="5">
    <source>
        <dbReference type="Proteomes" id="UP001303760"/>
    </source>
</evidence>
<evidence type="ECO:0000259" key="3">
    <source>
        <dbReference type="Pfam" id="PF26640"/>
    </source>
</evidence>
<feature type="domain" description="DUF8212" evidence="3">
    <location>
        <begin position="222"/>
        <end position="269"/>
    </location>
</feature>
<reference evidence="4" key="1">
    <citation type="journal article" date="2023" name="Mol. Phylogenet. Evol.">
        <title>Genome-scale phylogeny and comparative genomics of the fungal order Sordariales.</title>
        <authorList>
            <person name="Hensen N."/>
            <person name="Bonometti L."/>
            <person name="Westerberg I."/>
            <person name="Brannstrom I.O."/>
            <person name="Guillou S."/>
            <person name="Cros-Aarteil S."/>
            <person name="Calhoun S."/>
            <person name="Haridas S."/>
            <person name="Kuo A."/>
            <person name="Mondo S."/>
            <person name="Pangilinan J."/>
            <person name="Riley R."/>
            <person name="LaButti K."/>
            <person name="Andreopoulos B."/>
            <person name="Lipzen A."/>
            <person name="Chen C."/>
            <person name="Yan M."/>
            <person name="Daum C."/>
            <person name="Ng V."/>
            <person name="Clum A."/>
            <person name="Steindorff A."/>
            <person name="Ohm R.A."/>
            <person name="Martin F."/>
            <person name="Silar P."/>
            <person name="Natvig D.O."/>
            <person name="Lalanne C."/>
            <person name="Gautier V."/>
            <person name="Ament-Velasquez S.L."/>
            <person name="Kruys A."/>
            <person name="Hutchinson M.I."/>
            <person name="Powell A.J."/>
            <person name="Barry K."/>
            <person name="Miller A.N."/>
            <person name="Grigoriev I.V."/>
            <person name="Debuchy R."/>
            <person name="Gladieux P."/>
            <person name="Hiltunen Thoren M."/>
            <person name="Johannesson H."/>
        </authorList>
    </citation>
    <scope>NUCLEOTIDE SEQUENCE</scope>
    <source>
        <strain evidence="4">CBS 532.94</strain>
    </source>
</reference>
<proteinExistence type="predicted"/>
<dbReference type="InterPro" id="IPR058525">
    <property type="entry name" value="DUF8212"/>
</dbReference>
<organism evidence="4 5">
    <name type="scientific">Achaetomium macrosporum</name>
    <dbReference type="NCBI Taxonomy" id="79813"/>
    <lineage>
        <taxon>Eukaryota</taxon>
        <taxon>Fungi</taxon>
        <taxon>Dikarya</taxon>
        <taxon>Ascomycota</taxon>
        <taxon>Pezizomycotina</taxon>
        <taxon>Sordariomycetes</taxon>
        <taxon>Sordariomycetidae</taxon>
        <taxon>Sordariales</taxon>
        <taxon>Chaetomiaceae</taxon>
        <taxon>Achaetomium</taxon>
    </lineage>
</organism>
<dbReference type="Pfam" id="PF26640">
    <property type="entry name" value="DUF8212"/>
    <property type="match status" value="1"/>
</dbReference>
<name>A0AAN7C618_9PEZI</name>
<dbReference type="AlphaFoldDB" id="A0AAN7C618"/>
<feature type="domain" description="Heterokaryon incompatibility" evidence="2">
    <location>
        <begin position="23"/>
        <end position="108"/>
    </location>
</feature>
<feature type="region of interest" description="Disordered" evidence="1">
    <location>
        <begin position="341"/>
        <end position="362"/>
    </location>
</feature>
<dbReference type="EMBL" id="MU860271">
    <property type="protein sequence ID" value="KAK4235402.1"/>
    <property type="molecule type" value="Genomic_DNA"/>
</dbReference>